<keyword evidence="6 10" id="KW-0010">Activator</keyword>
<dbReference type="AlphaFoldDB" id="A0A6G1G0S3"/>
<comment type="similarity">
    <text evidence="2 10">Belongs to the Mediator complex subunit 21 family.</text>
</comment>
<feature type="region of interest" description="Disordered" evidence="12">
    <location>
        <begin position="34"/>
        <end position="116"/>
    </location>
</feature>
<protein>
    <recommendedName>
        <fullName evidence="4 10">Mediator of RNA polymerase II transcription subunit 21</fullName>
    </recommendedName>
</protein>
<accession>A0A6G1G0S3</accession>
<evidence type="ECO:0000313" key="15">
    <source>
        <dbReference type="RefSeq" id="XP_033533213.1"/>
    </source>
</evidence>
<evidence type="ECO:0000256" key="3">
    <source>
        <dbReference type="ARBA" id="ARBA00011837"/>
    </source>
</evidence>
<dbReference type="InterPro" id="IPR037212">
    <property type="entry name" value="Med7/Med21-like"/>
</dbReference>
<evidence type="ECO:0000256" key="10">
    <source>
        <dbReference type="RuleBase" id="RU366036"/>
    </source>
</evidence>
<evidence type="ECO:0000313" key="13">
    <source>
        <dbReference type="EMBL" id="KAF1811582.1"/>
    </source>
</evidence>
<keyword evidence="14" id="KW-1185">Reference proteome</keyword>
<evidence type="ECO:0000256" key="5">
    <source>
        <dbReference type="ARBA" id="ARBA00023015"/>
    </source>
</evidence>
<reference evidence="15" key="3">
    <citation type="submission" date="2025-04" db="UniProtKB">
        <authorList>
            <consortium name="RefSeq"/>
        </authorList>
    </citation>
    <scope>IDENTIFICATION</scope>
    <source>
        <strain evidence="15">CBS 781.70</strain>
    </source>
</reference>
<dbReference type="Proteomes" id="UP000504638">
    <property type="component" value="Unplaced"/>
</dbReference>
<evidence type="ECO:0000256" key="9">
    <source>
        <dbReference type="ARBA" id="ARBA00025687"/>
    </source>
</evidence>
<dbReference type="SUPFAM" id="SSF140718">
    <property type="entry name" value="Mediator hinge subcomplex-like"/>
    <property type="match status" value="1"/>
</dbReference>
<dbReference type="GO" id="GO:0016592">
    <property type="term" value="C:mediator complex"/>
    <property type="evidence" value="ECO:0007669"/>
    <property type="project" value="UniProtKB-UniRule"/>
</dbReference>
<comment type="subcellular location">
    <subcellularLocation>
        <location evidence="1 10">Nucleus</location>
    </subcellularLocation>
</comment>
<name>A0A6G1G0S3_9PEZI</name>
<evidence type="ECO:0000256" key="7">
    <source>
        <dbReference type="ARBA" id="ARBA00023163"/>
    </source>
</evidence>
<proteinExistence type="inferred from homology"/>
<dbReference type="GO" id="GO:0003712">
    <property type="term" value="F:transcription coregulator activity"/>
    <property type="evidence" value="ECO:0007669"/>
    <property type="project" value="TreeGrafter"/>
</dbReference>
<gene>
    <name evidence="13 15" type="ORF">P152DRAFT_60552</name>
</gene>
<evidence type="ECO:0000256" key="6">
    <source>
        <dbReference type="ARBA" id="ARBA00023159"/>
    </source>
</evidence>
<evidence type="ECO:0000256" key="1">
    <source>
        <dbReference type="ARBA" id="ARBA00004123"/>
    </source>
</evidence>
<evidence type="ECO:0000313" key="14">
    <source>
        <dbReference type="Proteomes" id="UP000504638"/>
    </source>
</evidence>
<dbReference type="InterPro" id="IPR021384">
    <property type="entry name" value="Mediator_Med21"/>
</dbReference>
<keyword evidence="11" id="KW-0175">Coiled coil</keyword>
<evidence type="ECO:0000256" key="11">
    <source>
        <dbReference type="SAM" id="Coils"/>
    </source>
</evidence>
<dbReference type="Pfam" id="PF11221">
    <property type="entry name" value="Med21"/>
    <property type="match status" value="1"/>
</dbReference>
<comment type="function">
    <text evidence="9 10">Component of the Mediator complex, a coactivator involved in the regulated transcription of nearly all RNA polymerase II-dependent genes. Mediator functions as a bridge to convey information from gene-specific regulatory proteins to the basal RNA polymerase II transcription machinery. Mediator is recruited to promoters by direct interactions with regulatory proteins and serves as a scaffold for the assembly of a functional preinitiation complex with RNA polymerase II and the general transcription factors.</text>
</comment>
<dbReference type="GeneID" id="54423675"/>
<evidence type="ECO:0000256" key="12">
    <source>
        <dbReference type="SAM" id="MobiDB-lite"/>
    </source>
</evidence>
<evidence type="ECO:0000256" key="2">
    <source>
        <dbReference type="ARBA" id="ARBA00005770"/>
    </source>
</evidence>
<reference evidence="13 15" key="1">
    <citation type="submission" date="2020-01" db="EMBL/GenBank/DDBJ databases">
        <authorList>
            <consortium name="DOE Joint Genome Institute"/>
            <person name="Haridas S."/>
            <person name="Albert R."/>
            <person name="Binder M."/>
            <person name="Bloem J."/>
            <person name="Labutti K."/>
            <person name="Salamov A."/>
            <person name="Andreopoulos B."/>
            <person name="Baker S.E."/>
            <person name="Barry K."/>
            <person name="Bills G."/>
            <person name="Bluhm B.H."/>
            <person name="Cannon C."/>
            <person name="Castanera R."/>
            <person name="Culley D.E."/>
            <person name="Daum C."/>
            <person name="Ezra D."/>
            <person name="Gonzalez J.B."/>
            <person name="Henrissat B."/>
            <person name="Kuo A."/>
            <person name="Liang C."/>
            <person name="Lipzen A."/>
            <person name="Lutzoni F."/>
            <person name="Magnuson J."/>
            <person name="Mondo S."/>
            <person name="Nolan M."/>
            <person name="Ohm R."/>
            <person name="Pangilinan J."/>
            <person name="Park H.-J."/>
            <person name="Ramirez L."/>
            <person name="Alfaro M."/>
            <person name="Sun H."/>
            <person name="Tritt A."/>
            <person name="Yoshinaga Y."/>
            <person name="Zwiers L.-H."/>
            <person name="Turgeon B.G."/>
            <person name="Goodwin S.B."/>
            <person name="Spatafora J.W."/>
            <person name="Crous P.W."/>
            <person name="Grigoriev I.V."/>
        </authorList>
    </citation>
    <scope>NUCLEOTIDE SEQUENCE</scope>
    <source>
        <strain evidence="13 15">CBS 781.70</strain>
    </source>
</reference>
<reference evidence="15" key="2">
    <citation type="submission" date="2020-04" db="EMBL/GenBank/DDBJ databases">
        <authorList>
            <consortium name="NCBI Genome Project"/>
        </authorList>
    </citation>
    <scope>NUCLEOTIDE SEQUENCE</scope>
    <source>
        <strain evidence="15">CBS 781.70</strain>
    </source>
</reference>
<dbReference type="RefSeq" id="XP_033533213.1">
    <property type="nucleotide sequence ID" value="XM_033683105.1"/>
</dbReference>
<evidence type="ECO:0000256" key="8">
    <source>
        <dbReference type="ARBA" id="ARBA00023242"/>
    </source>
</evidence>
<feature type="compositionally biased region" description="Polar residues" evidence="12">
    <location>
        <begin position="42"/>
        <end position="59"/>
    </location>
</feature>
<dbReference type="EMBL" id="ML975161">
    <property type="protein sequence ID" value="KAF1811582.1"/>
    <property type="molecule type" value="Genomic_DNA"/>
</dbReference>
<feature type="coiled-coil region" evidence="11">
    <location>
        <begin position="148"/>
        <end position="175"/>
    </location>
</feature>
<sequence>MVIGYPHITLTCTQLLTQMYASLRFIESHAPSAAIPGLPTNPGATQEQPNTTISTTVNPSRADDGATAENSRNGHTSQPPSQPLSSQTHPHPSSEPASDEQRLTTQEPPIPPEQGFDATLNELAVDLTLKMAQIMVLIDGLPGIGQSEAMQRARIRELERELAEVETEREGVFQEWEDLWSLTASLGMVGDFEE</sequence>
<keyword evidence="7 10" id="KW-0804">Transcription</keyword>
<keyword evidence="8 10" id="KW-0539">Nucleus</keyword>
<keyword evidence="5 10" id="KW-0805">Transcription regulation</keyword>
<evidence type="ECO:0000256" key="4">
    <source>
        <dbReference type="ARBA" id="ARBA00019691"/>
    </source>
</evidence>
<dbReference type="GO" id="GO:0006357">
    <property type="term" value="P:regulation of transcription by RNA polymerase II"/>
    <property type="evidence" value="ECO:0007669"/>
    <property type="project" value="TreeGrafter"/>
</dbReference>
<dbReference type="PANTHER" id="PTHR13381:SF0">
    <property type="entry name" value="MEDIATOR OF RNA POLYMERASE II TRANSCRIPTION SUBUNIT 21"/>
    <property type="match status" value="1"/>
</dbReference>
<organism evidence="13">
    <name type="scientific">Eremomyces bilateralis CBS 781.70</name>
    <dbReference type="NCBI Taxonomy" id="1392243"/>
    <lineage>
        <taxon>Eukaryota</taxon>
        <taxon>Fungi</taxon>
        <taxon>Dikarya</taxon>
        <taxon>Ascomycota</taxon>
        <taxon>Pezizomycotina</taxon>
        <taxon>Dothideomycetes</taxon>
        <taxon>Dothideomycetes incertae sedis</taxon>
        <taxon>Eremomycetales</taxon>
        <taxon>Eremomycetaceae</taxon>
        <taxon>Eremomyces</taxon>
    </lineage>
</organism>
<dbReference type="Gene3D" id="6.10.280.10">
    <property type="entry name" value="Mediator complex, subunit Med21"/>
    <property type="match status" value="1"/>
</dbReference>
<dbReference type="OrthoDB" id="526653at2759"/>
<comment type="subunit">
    <text evidence="3 10">Component of the Mediator complex.</text>
</comment>
<dbReference type="PANTHER" id="PTHR13381">
    <property type="entry name" value="RNA POLYMERASE II HOLOENZYME COMPONENT SRB7"/>
    <property type="match status" value="1"/>
</dbReference>
<feature type="compositionally biased region" description="Low complexity" evidence="12">
    <location>
        <begin position="75"/>
        <end position="91"/>
    </location>
</feature>